<dbReference type="SUPFAM" id="SSF47598">
    <property type="entry name" value="Ribbon-helix-helix"/>
    <property type="match status" value="1"/>
</dbReference>
<evidence type="ECO:0000313" key="1">
    <source>
        <dbReference type="EMBL" id="MFD1425516.1"/>
    </source>
</evidence>
<dbReference type="InterPro" id="IPR035069">
    <property type="entry name" value="TTHA1013/TTHA0281-like"/>
</dbReference>
<evidence type="ECO:0000313" key="2">
    <source>
        <dbReference type="Proteomes" id="UP001597282"/>
    </source>
</evidence>
<dbReference type="Pfam" id="PF05534">
    <property type="entry name" value="HicB"/>
    <property type="match status" value="1"/>
</dbReference>
<reference evidence="2" key="1">
    <citation type="journal article" date="2019" name="Int. J. Syst. Evol. Microbiol.">
        <title>The Global Catalogue of Microorganisms (GCM) 10K type strain sequencing project: providing services to taxonomists for standard genome sequencing and annotation.</title>
        <authorList>
            <consortium name="The Broad Institute Genomics Platform"/>
            <consortium name="The Broad Institute Genome Sequencing Center for Infectious Disease"/>
            <person name="Wu L."/>
            <person name="Ma J."/>
        </authorList>
    </citation>
    <scope>NUCLEOTIDE SEQUENCE [LARGE SCALE GENOMIC DNA]</scope>
    <source>
        <strain evidence="2">S1</strain>
    </source>
</reference>
<accession>A0ABW4C6C8</accession>
<keyword evidence="2" id="KW-1185">Reference proteome</keyword>
<dbReference type="InterPro" id="IPR008651">
    <property type="entry name" value="Uncharacterised_HicB"/>
</dbReference>
<gene>
    <name evidence="1" type="ORF">ACFQ4Y_01030</name>
</gene>
<dbReference type="SUPFAM" id="SSF143100">
    <property type="entry name" value="TTHA1013/TTHA0281-like"/>
    <property type="match status" value="1"/>
</dbReference>
<comment type="caution">
    <text evidence="1">The sequence shown here is derived from an EMBL/GenBank/DDBJ whole genome shotgun (WGS) entry which is preliminary data.</text>
</comment>
<dbReference type="Gene3D" id="3.30.160.250">
    <property type="match status" value="1"/>
</dbReference>
<name>A0ABW4C6C8_9BACL</name>
<dbReference type="Proteomes" id="UP001597282">
    <property type="component" value="Unassembled WGS sequence"/>
</dbReference>
<dbReference type="PANTHER" id="PTHR34504">
    <property type="entry name" value="ANTITOXIN HICB"/>
    <property type="match status" value="1"/>
</dbReference>
<dbReference type="PANTHER" id="PTHR34504:SF2">
    <property type="entry name" value="UPF0150 PROTEIN SSL0259"/>
    <property type="match status" value="1"/>
</dbReference>
<dbReference type="InterPro" id="IPR010985">
    <property type="entry name" value="Ribbon_hlx_hlx"/>
</dbReference>
<proteinExistence type="predicted"/>
<dbReference type="Gene3D" id="1.10.1220.10">
    <property type="entry name" value="Met repressor-like"/>
    <property type="match status" value="1"/>
</dbReference>
<sequence>MANEEVKKDLAYYMALPYTIMVNPIKDESGEYFVARVLELDGCLSHGETPDEAYKNIRDAMEGYLEVKLEHGDNIPEPIQEEDYSGKFVVRIPKSLHQRLAVEADREGVSLNQYALYKLSR</sequence>
<organism evidence="1 2">
    <name type="scientific">Kroppenstedtia sanguinis</name>
    <dbReference type="NCBI Taxonomy" id="1380684"/>
    <lineage>
        <taxon>Bacteria</taxon>
        <taxon>Bacillati</taxon>
        <taxon>Bacillota</taxon>
        <taxon>Bacilli</taxon>
        <taxon>Bacillales</taxon>
        <taxon>Thermoactinomycetaceae</taxon>
        <taxon>Kroppenstedtia</taxon>
    </lineage>
</organism>
<dbReference type="InterPro" id="IPR051404">
    <property type="entry name" value="TA_system_antitoxin"/>
</dbReference>
<dbReference type="InterPro" id="IPR013321">
    <property type="entry name" value="Arc_rbn_hlx_hlx"/>
</dbReference>
<protein>
    <submittedName>
        <fullName evidence="1">Type II toxin-antitoxin system HicB family antitoxin</fullName>
    </submittedName>
</protein>
<dbReference type="EMBL" id="JBHTNU010000001">
    <property type="protein sequence ID" value="MFD1425516.1"/>
    <property type="molecule type" value="Genomic_DNA"/>
</dbReference>